<dbReference type="EMBL" id="BAAAQN010000082">
    <property type="protein sequence ID" value="GAA2061346.1"/>
    <property type="molecule type" value="Genomic_DNA"/>
</dbReference>
<evidence type="ECO:0000313" key="3">
    <source>
        <dbReference type="Proteomes" id="UP001500751"/>
    </source>
</evidence>
<gene>
    <name evidence="2" type="ORF">GCM10009839_85470</name>
</gene>
<evidence type="ECO:0000256" key="1">
    <source>
        <dbReference type="SAM" id="MobiDB-lite"/>
    </source>
</evidence>
<dbReference type="Gene3D" id="3.40.50.1110">
    <property type="entry name" value="SGNH hydrolase"/>
    <property type="match status" value="1"/>
</dbReference>
<feature type="compositionally biased region" description="Low complexity" evidence="1">
    <location>
        <begin position="124"/>
        <end position="146"/>
    </location>
</feature>
<keyword evidence="3" id="KW-1185">Reference proteome</keyword>
<evidence type="ECO:0000313" key="2">
    <source>
        <dbReference type="EMBL" id="GAA2061346.1"/>
    </source>
</evidence>
<evidence type="ECO:0008006" key="4">
    <source>
        <dbReference type="Google" id="ProtNLM"/>
    </source>
</evidence>
<dbReference type="SUPFAM" id="SSF52266">
    <property type="entry name" value="SGNH hydrolase"/>
    <property type="match status" value="1"/>
</dbReference>
<dbReference type="InterPro" id="IPR007407">
    <property type="entry name" value="DUF459"/>
</dbReference>
<reference evidence="3" key="1">
    <citation type="journal article" date="2019" name="Int. J. Syst. Evol. Microbiol.">
        <title>The Global Catalogue of Microorganisms (GCM) 10K type strain sequencing project: providing services to taxonomists for standard genome sequencing and annotation.</title>
        <authorList>
            <consortium name="The Broad Institute Genomics Platform"/>
            <consortium name="The Broad Institute Genome Sequencing Center for Infectious Disease"/>
            <person name="Wu L."/>
            <person name="Ma J."/>
        </authorList>
    </citation>
    <scope>NUCLEOTIDE SEQUENCE [LARGE SCALE GENOMIC DNA]</scope>
    <source>
        <strain evidence="3">JCM 16014</strain>
    </source>
</reference>
<proteinExistence type="predicted"/>
<dbReference type="RefSeq" id="WP_344671471.1">
    <property type="nucleotide sequence ID" value="NZ_BAAAQN010000082.1"/>
</dbReference>
<comment type="caution">
    <text evidence="2">The sequence shown here is derived from an EMBL/GenBank/DDBJ whole genome shotgun (WGS) entry which is preliminary data.</text>
</comment>
<feature type="region of interest" description="Disordered" evidence="1">
    <location>
        <begin position="74"/>
        <end position="154"/>
    </location>
</feature>
<accession>A0ABP5H2T6</accession>
<sequence length="376" mass="38855">MPEEQAGSEPVTTARQAGRVIRVALVTALLLNTAGVVRAGLGMAPGPTRDLLLDVARPLNSAAHVLDLDRPRTSLDAMLGHPDRGVGDGGRTHLEEDADKQPMADGAPAGRAGSVPGGSGAGAAAGSAGAAGTPGASGTPGAPGAPDDGQSPEPRLAPVAAAVRHPTADDPLRVLVTGDSLSDFDGQQLARLVAAQHLPAKVRVEPRNGTGLTQPNVFDWSDEAAQEAAGYDPDVVIMVLGANDGWPLDGADVGSARWVAEYSRRVAAVSRDFLAGDPQRRVYWAGPPVPRSAPWIHIFERINAAVRAAVPTVPGLRYVDVAGPTSDNGAYTDYLTDTDGHRVLARQHDGIHFSFPGSVFPARIVLAALRGEYALA</sequence>
<name>A0ABP5H2T6_9ACTN</name>
<dbReference type="Pfam" id="PF04311">
    <property type="entry name" value="DUF459"/>
    <property type="match status" value="1"/>
</dbReference>
<dbReference type="Proteomes" id="UP001500751">
    <property type="component" value="Unassembled WGS sequence"/>
</dbReference>
<organism evidence="2 3">
    <name type="scientific">Catenulispora yoronensis</name>
    <dbReference type="NCBI Taxonomy" id="450799"/>
    <lineage>
        <taxon>Bacteria</taxon>
        <taxon>Bacillati</taxon>
        <taxon>Actinomycetota</taxon>
        <taxon>Actinomycetes</taxon>
        <taxon>Catenulisporales</taxon>
        <taxon>Catenulisporaceae</taxon>
        <taxon>Catenulispora</taxon>
    </lineage>
</organism>
<protein>
    <recommendedName>
        <fullName evidence="4">SGNH hydrolase-type esterase domain-containing protein</fullName>
    </recommendedName>
</protein>
<dbReference type="InterPro" id="IPR036514">
    <property type="entry name" value="SGNH_hydro_sf"/>
</dbReference>
<feature type="compositionally biased region" description="Basic and acidic residues" evidence="1">
    <location>
        <begin position="81"/>
        <end position="102"/>
    </location>
</feature>